<dbReference type="InterPro" id="IPR007346">
    <property type="entry name" value="Endonuclease-I"/>
</dbReference>
<keyword evidence="2" id="KW-0378">Hydrolase</keyword>
<evidence type="ECO:0000313" key="3">
    <source>
        <dbReference type="EMBL" id="PLT30584.1"/>
    </source>
</evidence>
<dbReference type="Proteomes" id="UP000234748">
    <property type="component" value="Unassembled WGS sequence"/>
</dbReference>
<comment type="caution">
    <text evidence="3">The sequence shown here is derived from an EMBL/GenBank/DDBJ whole genome shotgun (WGS) entry which is preliminary data.</text>
</comment>
<proteinExistence type="predicted"/>
<dbReference type="OrthoDB" id="9801679at2"/>
<dbReference type="AlphaFoldDB" id="A0A2N5M896"/>
<dbReference type="PANTHER" id="PTHR33607:SF2">
    <property type="entry name" value="ENDONUCLEASE-1"/>
    <property type="match status" value="1"/>
</dbReference>
<evidence type="ECO:0000256" key="2">
    <source>
        <dbReference type="ARBA" id="ARBA00022801"/>
    </source>
</evidence>
<dbReference type="EMBL" id="PGUY01000020">
    <property type="protein sequence ID" value="PLT30584.1"/>
    <property type="molecule type" value="Genomic_DNA"/>
</dbReference>
<reference evidence="3 4" key="1">
    <citation type="submission" date="2017-11" db="EMBL/GenBank/DDBJ databases">
        <title>Comparitive Functional Genomics of Dry Heat Resistant strains isolated from the Viking Spacecraft.</title>
        <authorList>
            <person name="Seuylemezian A."/>
            <person name="Cooper K."/>
            <person name="Vaishampayan P."/>
        </authorList>
    </citation>
    <scope>NUCLEOTIDE SEQUENCE [LARGE SCALE GENOMIC DNA]</scope>
    <source>
        <strain evidence="3 4">V1-29</strain>
    </source>
</reference>
<dbReference type="Pfam" id="PF04231">
    <property type="entry name" value="Endonuclease_1"/>
    <property type="match status" value="1"/>
</dbReference>
<keyword evidence="4" id="KW-1185">Reference proteome</keyword>
<keyword evidence="3" id="KW-0255">Endonuclease</keyword>
<dbReference type="InterPro" id="IPR044925">
    <property type="entry name" value="His-Me_finger_sf"/>
</dbReference>
<dbReference type="RefSeq" id="WP_101640958.1">
    <property type="nucleotide sequence ID" value="NZ_PGUY01000020.1"/>
</dbReference>
<organism evidence="3 4">
    <name type="scientific">Peribacillus deserti</name>
    <dbReference type="NCBI Taxonomy" id="673318"/>
    <lineage>
        <taxon>Bacteria</taxon>
        <taxon>Bacillati</taxon>
        <taxon>Bacillota</taxon>
        <taxon>Bacilli</taxon>
        <taxon>Bacillales</taxon>
        <taxon>Bacillaceae</taxon>
        <taxon>Peribacillus</taxon>
    </lineage>
</organism>
<name>A0A2N5M896_9BACI</name>
<evidence type="ECO:0000256" key="1">
    <source>
        <dbReference type="ARBA" id="ARBA00022722"/>
    </source>
</evidence>
<accession>A0A2N5M896</accession>
<keyword evidence="1" id="KW-0540">Nuclease</keyword>
<dbReference type="GO" id="GO:0016787">
    <property type="term" value="F:hydrolase activity"/>
    <property type="evidence" value="ECO:0007669"/>
    <property type="project" value="UniProtKB-KW"/>
</dbReference>
<protein>
    <submittedName>
        <fullName evidence="3">Endonuclease I</fullName>
    </submittedName>
</protein>
<dbReference type="PANTHER" id="PTHR33607">
    <property type="entry name" value="ENDONUCLEASE-1"/>
    <property type="match status" value="1"/>
</dbReference>
<gene>
    <name evidence="3" type="ORF">CUU66_06995</name>
</gene>
<sequence length="275" mass="31766">MNGEEGGRKEWMDAKATLYACQEKPYYDEQKDKNTKEAYYAQISFEDQDLAEKLRGLIEATHTHQLPYSPHRYVYPWVDIQENGQLKSLYSGQAMDPLQVIEDDLNILSRIEQGETTVLSQELKFNCEHVVPQSWFKKGEPMRGDLHHLFACEPTCNSSRGNSPYYDFPSYSPSALIIRSGCGMAEEGKFEPEYGKGIAARAVFYFYIRYKGIISLDDKMDLEVLKKWDEQYPVSLYEKHRNAAIQEIQGNRNPFIDYPELSQKLILGQSNVKTL</sequence>
<dbReference type="GO" id="GO:0004519">
    <property type="term" value="F:endonuclease activity"/>
    <property type="evidence" value="ECO:0007669"/>
    <property type="project" value="UniProtKB-KW"/>
</dbReference>
<evidence type="ECO:0000313" key="4">
    <source>
        <dbReference type="Proteomes" id="UP000234748"/>
    </source>
</evidence>
<dbReference type="SUPFAM" id="SSF54060">
    <property type="entry name" value="His-Me finger endonucleases"/>
    <property type="match status" value="1"/>
</dbReference>